<comment type="caution">
    <text evidence="8">The sequence shown here is derived from an EMBL/GenBank/DDBJ whole genome shotgun (WGS) entry which is preliminary data.</text>
</comment>
<gene>
    <name evidence="8" type="ORF">IU459_06045</name>
</gene>
<evidence type="ECO:0000256" key="2">
    <source>
        <dbReference type="ARBA" id="ARBA00022617"/>
    </source>
</evidence>
<dbReference type="InterPro" id="IPR002401">
    <property type="entry name" value="Cyt_P450_E_grp-I"/>
</dbReference>
<evidence type="ECO:0000313" key="9">
    <source>
        <dbReference type="Proteomes" id="UP000702209"/>
    </source>
</evidence>
<dbReference type="EMBL" id="JADLQX010000003">
    <property type="protein sequence ID" value="MBF6297104.1"/>
    <property type="molecule type" value="Genomic_DNA"/>
</dbReference>
<keyword evidence="3 7" id="KW-0479">Metal-binding</keyword>
<evidence type="ECO:0000256" key="7">
    <source>
        <dbReference type="RuleBase" id="RU000461"/>
    </source>
</evidence>
<keyword evidence="6 7" id="KW-0503">Monooxygenase</keyword>
<keyword evidence="2 7" id="KW-0349">Heme</keyword>
<accession>A0ABS0CQG7</accession>
<evidence type="ECO:0000313" key="8">
    <source>
        <dbReference type="EMBL" id="MBF6297104.1"/>
    </source>
</evidence>
<proteinExistence type="inferred from homology"/>
<organism evidence="8 9">
    <name type="scientific">Nocardia amamiensis</name>
    <dbReference type="NCBI Taxonomy" id="404578"/>
    <lineage>
        <taxon>Bacteria</taxon>
        <taxon>Bacillati</taxon>
        <taxon>Actinomycetota</taxon>
        <taxon>Actinomycetes</taxon>
        <taxon>Mycobacteriales</taxon>
        <taxon>Nocardiaceae</taxon>
        <taxon>Nocardia</taxon>
    </lineage>
</organism>
<keyword evidence="9" id="KW-1185">Reference proteome</keyword>
<dbReference type="InterPro" id="IPR050196">
    <property type="entry name" value="Cytochrome_P450_Monoox"/>
</dbReference>
<protein>
    <submittedName>
        <fullName evidence="8">Cytochrome P450</fullName>
    </submittedName>
</protein>
<comment type="similarity">
    <text evidence="1 7">Belongs to the cytochrome P450 family.</text>
</comment>
<name>A0ABS0CQG7_9NOCA</name>
<dbReference type="InterPro" id="IPR001128">
    <property type="entry name" value="Cyt_P450"/>
</dbReference>
<dbReference type="PANTHER" id="PTHR24291">
    <property type="entry name" value="CYTOCHROME P450 FAMILY 4"/>
    <property type="match status" value="1"/>
</dbReference>
<evidence type="ECO:0000256" key="5">
    <source>
        <dbReference type="ARBA" id="ARBA00023004"/>
    </source>
</evidence>
<keyword evidence="4 7" id="KW-0560">Oxidoreductase</keyword>
<dbReference type="Pfam" id="PF00067">
    <property type="entry name" value="p450"/>
    <property type="match status" value="1"/>
</dbReference>
<dbReference type="PRINTS" id="PR00463">
    <property type="entry name" value="EP450I"/>
</dbReference>
<dbReference type="InterPro" id="IPR036396">
    <property type="entry name" value="Cyt_P450_sf"/>
</dbReference>
<dbReference type="PROSITE" id="PS00086">
    <property type="entry name" value="CYTOCHROME_P450"/>
    <property type="match status" value="1"/>
</dbReference>
<dbReference type="InterPro" id="IPR017972">
    <property type="entry name" value="Cyt_P450_CS"/>
</dbReference>
<dbReference type="Proteomes" id="UP000702209">
    <property type="component" value="Unassembled WGS sequence"/>
</dbReference>
<dbReference type="PANTHER" id="PTHR24291:SF50">
    <property type="entry name" value="BIFUNCTIONAL ALBAFLAVENONE MONOOXYGENASE_TERPENE SYNTHASE"/>
    <property type="match status" value="1"/>
</dbReference>
<sequence>MIEVSSSTVGAEPAALPHPRFRVPLLGDVLTTDFAKPCQRLAEQARELGPVFEQKLFGFPAVIVTGTEAVEDVNNESLWEKHIGHSLMKLRPLAGDGLFTAFNREANWEKAHNILMPAFTRTAMANYHDTIASTVRELTDSWSALPSGTWIDIPAHANRLTFEIISRAGFSHSFRSMSDPSGNPFVEAMVRELTYANRRTDVLPWFELIFRRGRERQHRTDVAHAHTVVDGIIEARRSQSGAEHRDILDLMLDAGDSVAGDALDATNVRNQILTFLVAGSETSANIISFALHYLSIRPDIADGVRAELDERWPAKAYPDIEFDDVAKLRRLRRVVDETLRLWPTGPGYFRRARQDTTLCHGRYRFKKKDWVLVLLLAAHRDPAWGPDADEFNPDRFLPENLRNLPPRIYKPFGTGPRACIGRQFAQHEIMVTLAAILHEFDLDPDPGYRLDVQETLTLKPAGLRLRLHSRHP</sequence>
<dbReference type="SUPFAM" id="SSF48264">
    <property type="entry name" value="Cytochrome P450"/>
    <property type="match status" value="1"/>
</dbReference>
<evidence type="ECO:0000256" key="3">
    <source>
        <dbReference type="ARBA" id="ARBA00022723"/>
    </source>
</evidence>
<keyword evidence="5 7" id="KW-0408">Iron</keyword>
<dbReference type="PRINTS" id="PR00385">
    <property type="entry name" value="P450"/>
</dbReference>
<reference evidence="8 9" key="1">
    <citation type="submission" date="2020-10" db="EMBL/GenBank/DDBJ databases">
        <title>Identification of Nocardia species via Next-generation sequencing and recognition of intraspecies genetic diversity.</title>
        <authorList>
            <person name="Li P."/>
            <person name="Li P."/>
            <person name="Lu B."/>
        </authorList>
    </citation>
    <scope>NUCLEOTIDE SEQUENCE [LARGE SCALE GENOMIC DNA]</scope>
    <source>
        <strain evidence="8 9">BJ06-0157</strain>
    </source>
</reference>
<evidence type="ECO:0000256" key="1">
    <source>
        <dbReference type="ARBA" id="ARBA00010617"/>
    </source>
</evidence>
<dbReference type="Gene3D" id="1.10.630.10">
    <property type="entry name" value="Cytochrome P450"/>
    <property type="match status" value="1"/>
</dbReference>
<dbReference type="CDD" id="cd11068">
    <property type="entry name" value="CYP120A1"/>
    <property type="match status" value="1"/>
</dbReference>
<dbReference type="RefSeq" id="WP_195128454.1">
    <property type="nucleotide sequence ID" value="NZ_JADLQX010000003.1"/>
</dbReference>
<evidence type="ECO:0000256" key="6">
    <source>
        <dbReference type="ARBA" id="ARBA00023033"/>
    </source>
</evidence>
<evidence type="ECO:0000256" key="4">
    <source>
        <dbReference type="ARBA" id="ARBA00023002"/>
    </source>
</evidence>